<dbReference type="OrthoDB" id="9816061at2"/>
<dbReference type="EMBL" id="MIJF01000028">
    <property type="protein sequence ID" value="OEF99232.1"/>
    <property type="molecule type" value="Genomic_DNA"/>
</dbReference>
<accession>A0A1D2YU45</accession>
<dbReference type="Proteomes" id="UP000243739">
    <property type="component" value="Unassembled WGS sequence"/>
</dbReference>
<protein>
    <recommendedName>
        <fullName evidence="6">Blue (type 1) copper domain-containing protein</fullName>
    </recommendedName>
</protein>
<dbReference type="STRING" id="337097.BHF71_09580"/>
<evidence type="ECO:0000256" key="4">
    <source>
        <dbReference type="ARBA" id="ARBA00023008"/>
    </source>
</evidence>
<evidence type="ECO:0000256" key="1">
    <source>
        <dbReference type="ARBA" id="ARBA00022448"/>
    </source>
</evidence>
<proteinExistence type="predicted"/>
<dbReference type="InterPro" id="IPR001243">
    <property type="entry name" value="Rusticyanin"/>
</dbReference>
<name>A0A1D2YU45_9BACI</name>
<keyword evidence="3" id="KW-0249">Electron transport</keyword>
<evidence type="ECO:0000313" key="7">
    <source>
        <dbReference type="EMBL" id="OEF99232.1"/>
    </source>
</evidence>
<feature type="binding site" evidence="5">
    <location>
        <position position="190"/>
    </location>
    <ligand>
        <name>Cu cation</name>
        <dbReference type="ChEBI" id="CHEBI:23378"/>
    </ligand>
</feature>
<feature type="binding site" evidence="5">
    <location>
        <position position="185"/>
    </location>
    <ligand>
        <name>Cu cation</name>
        <dbReference type="ChEBI" id="CHEBI:23378"/>
    </ligand>
</feature>
<dbReference type="InterPro" id="IPR028871">
    <property type="entry name" value="BlueCu_1_BS"/>
</dbReference>
<dbReference type="InterPro" id="IPR008972">
    <property type="entry name" value="Cupredoxin"/>
</dbReference>
<evidence type="ECO:0000313" key="8">
    <source>
        <dbReference type="Proteomes" id="UP000243739"/>
    </source>
</evidence>
<dbReference type="GO" id="GO:0009055">
    <property type="term" value="F:electron transfer activity"/>
    <property type="evidence" value="ECO:0007669"/>
    <property type="project" value="InterPro"/>
</dbReference>
<dbReference type="PRINTS" id="PR00158">
    <property type="entry name" value="RUSTICYANIN"/>
</dbReference>
<feature type="binding site" evidence="5">
    <location>
        <position position="195"/>
    </location>
    <ligand>
        <name>Cu cation</name>
        <dbReference type="ChEBI" id="CHEBI:23378"/>
    </ligand>
</feature>
<feature type="domain" description="Blue (type 1) copper" evidence="6">
    <location>
        <begin position="120"/>
        <end position="201"/>
    </location>
</feature>
<dbReference type="Pfam" id="PF00127">
    <property type="entry name" value="Copper-bind"/>
    <property type="match status" value="1"/>
</dbReference>
<keyword evidence="8" id="KW-1185">Reference proteome</keyword>
<dbReference type="AlphaFoldDB" id="A0A1D2YU45"/>
<evidence type="ECO:0000256" key="5">
    <source>
        <dbReference type="PIRSR" id="PIRSR601243-1"/>
    </source>
</evidence>
<dbReference type="InterPro" id="IPR000923">
    <property type="entry name" value="BlueCu_1"/>
</dbReference>
<keyword evidence="1" id="KW-0813">Transport</keyword>
<reference evidence="7 8" key="1">
    <citation type="submission" date="2016-09" db="EMBL/GenBank/DDBJ databases">
        <title>Draft genome sequence for the type strain of Vulcanibacillus modesticaldus BR, a strictly anaerobic, moderately thermophilic, and nitrate-reducing bacterium from deep sea-hydrothermal vents of the Mid-Atlantic Ridge.</title>
        <authorList>
            <person name="Abin C.A."/>
            <person name="Hollibaugh J.T."/>
        </authorList>
    </citation>
    <scope>NUCLEOTIDE SEQUENCE [LARGE SCALE GENOMIC DNA]</scope>
    <source>
        <strain evidence="7 8">BR</strain>
    </source>
</reference>
<comment type="caution">
    <text evidence="7">The sequence shown here is derived from an EMBL/GenBank/DDBJ whole genome shotgun (WGS) entry which is preliminary data.</text>
</comment>
<evidence type="ECO:0000256" key="3">
    <source>
        <dbReference type="ARBA" id="ARBA00022982"/>
    </source>
</evidence>
<dbReference type="RefSeq" id="WP_069656913.1">
    <property type="nucleotide sequence ID" value="NZ_MIJF01000028.1"/>
</dbReference>
<feature type="binding site" evidence="5">
    <location>
        <position position="129"/>
    </location>
    <ligand>
        <name>Cu cation</name>
        <dbReference type="ChEBI" id="CHEBI:23378"/>
    </ligand>
</feature>
<dbReference type="GO" id="GO:0005507">
    <property type="term" value="F:copper ion binding"/>
    <property type="evidence" value="ECO:0007669"/>
    <property type="project" value="InterPro"/>
</dbReference>
<keyword evidence="2 5" id="KW-0479">Metal-binding</keyword>
<evidence type="ECO:0000256" key="2">
    <source>
        <dbReference type="ARBA" id="ARBA00022723"/>
    </source>
</evidence>
<dbReference type="PROSITE" id="PS00196">
    <property type="entry name" value="COPPER_BLUE"/>
    <property type="match status" value="1"/>
</dbReference>
<gene>
    <name evidence="7" type="ORF">BHF71_09580</name>
</gene>
<organism evidence="7 8">
    <name type="scientific">Vulcanibacillus modesticaldus</name>
    <dbReference type="NCBI Taxonomy" id="337097"/>
    <lineage>
        <taxon>Bacteria</taxon>
        <taxon>Bacillati</taxon>
        <taxon>Bacillota</taxon>
        <taxon>Bacilli</taxon>
        <taxon>Bacillales</taxon>
        <taxon>Bacillaceae</taxon>
        <taxon>Vulcanibacillus</taxon>
    </lineage>
</organism>
<sequence>MERKILLTVALIIIVTVGGMYAFQYFMFNGNQLYGLMGNMGYYSDTKVAYLNSEEVKKLEISSLQNAIVDRENNTITYRGENINIVLIGGPEYADGRFVIDGLINPTIIIPKNTNISLTLVNEDEGMPHGVEFTTAKPPYSYMSMMDGGYSGVSLIPIPEASAGNYPVAKTTFSINKSGELYYLCQVPGHAAEGMYGKVIIR</sequence>
<keyword evidence="4 5" id="KW-0186">Copper</keyword>
<evidence type="ECO:0000259" key="6">
    <source>
        <dbReference type="Pfam" id="PF00127"/>
    </source>
</evidence>
<dbReference type="Gene3D" id="2.60.40.420">
    <property type="entry name" value="Cupredoxins - blue copper proteins"/>
    <property type="match status" value="1"/>
</dbReference>
<dbReference type="SUPFAM" id="SSF49503">
    <property type="entry name" value="Cupredoxins"/>
    <property type="match status" value="1"/>
</dbReference>
<comment type="cofactor">
    <cofactor evidence="5">
        <name>Cu cation</name>
        <dbReference type="ChEBI" id="CHEBI:23378"/>
    </cofactor>
    <text evidence="5">Binds 1 copper ion per subunit.</text>
</comment>